<keyword evidence="4 11" id="KW-0808">Transferase</keyword>
<feature type="transmembrane region" description="Helical" evidence="11">
    <location>
        <begin position="54"/>
        <end position="73"/>
    </location>
</feature>
<evidence type="ECO:0000256" key="8">
    <source>
        <dbReference type="ARBA" id="ARBA00022989"/>
    </source>
</evidence>
<keyword evidence="8 11" id="KW-1133">Transmembrane helix</keyword>
<dbReference type="PROSITE" id="PS00428">
    <property type="entry name" value="FTSW_RODA_SPOVE"/>
    <property type="match status" value="1"/>
</dbReference>
<dbReference type="PANTHER" id="PTHR30474">
    <property type="entry name" value="CELL CYCLE PROTEIN"/>
    <property type="match status" value="1"/>
</dbReference>
<keyword evidence="10 11" id="KW-0961">Cell wall biogenesis/degradation</keyword>
<reference evidence="13" key="1">
    <citation type="journal article" date="2022" name="Int. J. Syst. Evol. Microbiol.">
        <title>Anaeromyxobacter oryzae sp. nov., Anaeromyxobacter diazotrophicus sp. nov. and Anaeromyxobacter paludicola sp. nov., isolated from paddy soils.</title>
        <authorList>
            <person name="Itoh H."/>
            <person name="Xu Z."/>
            <person name="Mise K."/>
            <person name="Masuda Y."/>
            <person name="Ushijima N."/>
            <person name="Hayakawa C."/>
            <person name="Shiratori Y."/>
            <person name="Senoo K."/>
        </authorList>
    </citation>
    <scope>NUCLEOTIDE SEQUENCE [LARGE SCALE GENOMIC DNA]</scope>
    <source>
        <strain evidence="13">Red630</strain>
    </source>
</reference>
<dbReference type="HAMAP" id="MF_02079">
    <property type="entry name" value="PGT_RodA"/>
    <property type="match status" value="1"/>
</dbReference>
<keyword evidence="13" id="KW-1185">Reference proteome</keyword>
<dbReference type="RefSeq" id="WP_248343729.1">
    <property type="nucleotide sequence ID" value="NZ_AP025592.1"/>
</dbReference>
<dbReference type="Proteomes" id="UP001162734">
    <property type="component" value="Chromosome"/>
</dbReference>
<keyword evidence="6 11" id="KW-0133">Cell shape</keyword>
<keyword evidence="3 11" id="KW-0328">Glycosyltransferase</keyword>
<feature type="transmembrane region" description="Helical" evidence="11">
    <location>
        <begin position="284"/>
        <end position="306"/>
    </location>
</feature>
<feature type="transmembrane region" description="Helical" evidence="11">
    <location>
        <begin position="196"/>
        <end position="214"/>
    </location>
</feature>
<evidence type="ECO:0000256" key="5">
    <source>
        <dbReference type="ARBA" id="ARBA00022692"/>
    </source>
</evidence>
<comment type="catalytic activity">
    <reaction evidence="11">
        <text>[GlcNAc-(1-&gt;4)-Mur2Ac(oyl-L-Ala-gamma-D-Glu-L-Lys-D-Ala-D-Ala)](n)-di-trans,octa-cis-undecaprenyl diphosphate + beta-D-GlcNAc-(1-&gt;4)-Mur2Ac(oyl-L-Ala-gamma-D-Glu-L-Lys-D-Ala-D-Ala)-di-trans,octa-cis-undecaprenyl diphosphate = [GlcNAc-(1-&gt;4)-Mur2Ac(oyl-L-Ala-gamma-D-Glu-L-Lys-D-Ala-D-Ala)](n+1)-di-trans,octa-cis-undecaprenyl diphosphate + di-trans,octa-cis-undecaprenyl diphosphate + H(+)</text>
        <dbReference type="Rhea" id="RHEA:23708"/>
        <dbReference type="Rhea" id="RHEA-COMP:9602"/>
        <dbReference type="Rhea" id="RHEA-COMP:9603"/>
        <dbReference type="ChEBI" id="CHEBI:15378"/>
        <dbReference type="ChEBI" id="CHEBI:58405"/>
        <dbReference type="ChEBI" id="CHEBI:60033"/>
        <dbReference type="ChEBI" id="CHEBI:78435"/>
        <dbReference type="EC" id="2.4.99.28"/>
    </reaction>
</comment>
<evidence type="ECO:0000256" key="9">
    <source>
        <dbReference type="ARBA" id="ARBA00023136"/>
    </source>
</evidence>
<evidence type="ECO:0000256" key="4">
    <source>
        <dbReference type="ARBA" id="ARBA00022679"/>
    </source>
</evidence>
<comment type="pathway">
    <text evidence="11">Cell wall biogenesis; peptidoglycan biosynthesis.</text>
</comment>
<sequence>MALDVPLGRLPSASSSGRAFARFPWHIAFLVLAISATGIWNLASASRSAHAPVWISQMWWMAGGATLALAIALLDYRTFLRVGYVFYAGVVLLLLAVLVKGRLVMGARRWLTVGPINFQPSELAKIAVLLALARYFHYDLDKRRDGYGLFTLAIPMAITLVPAVLILKEPDLGTALIVVAVGATMILFAKVKWRTLALVGCVGLAGSVFAWPHLKPYQRKRVETFLNPEGDSLGAGYHATQSMIAVGSGQALGKGWGQGTQTLLSFLPEQHTDFIFSVWAEEHGFAGCALLLLLYYALVTAALTVAGNARERFGHFVAVGVTAMLFWHAFINMGMVTGVLPVVGVTLPLMSYGGSSVIAVYFGVGLLANVGMRRFVN</sequence>
<evidence type="ECO:0000256" key="3">
    <source>
        <dbReference type="ARBA" id="ARBA00022676"/>
    </source>
</evidence>
<keyword evidence="9 11" id="KW-0472">Membrane</keyword>
<evidence type="ECO:0000256" key="11">
    <source>
        <dbReference type="HAMAP-Rule" id="MF_02079"/>
    </source>
</evidence>
<dbReference type="EMBL" id="AP025592">
    <property type="protein sequence ID" value="BDG07125.1"/>
    <property type="molecule type" value="Genomic_DNA"/>
</dbReference>
<evidence type="ECO:0000256" key="10">
    <source>
        <dbReference type="ARBA" id="ARBA00023316"/>
    </source>
</evidence>
<keyword evidence="2 11" id="KW-1003">Cell membrane</keyword>
<dbReference type="Pfam" id="PF01098">
    <property type="entry name" value="FTSW_RODA_SPOVE"/>
    <property type="match status" value="1"/>
</dbReference>
<keyword evidence="5 11" id="KW-0812">Transmembrane</keyword>
<evidence type="ECO:0000256" key="2">
    <source>
        <dbReference type="ARBA" id="ARBA00022475"/>
    </source>
</evidence>
<keyword evidence="7 11" id="KW-0573">Peptidoglycan synthesis</keyword>
<feature type="transmembrane region" description="Helical" evidence="11">
    <location>
        <begin position="23"/>
        <end position="42"/>
    </location>
</feature>
<dbReference type="PANTHER" id="PTHR30474:SF1">
    <property type="entry name" value="PEPTIDOGLYCAN GLYCOSYLTRANSFERASE MRDB"/>
    <property type="match status" value="1"/>
</dbReference>
<dbReference type="InterPro" id="IPR001182">
    <property type="entry name" value="FtsW/RodA"/>
</dbReference>
<dbReference type="NCBIfam" id="TIGR02210">
    <property type="entry name" value="rodA_shape"/>
    <property type="match status" value="1"/>
</dbReference>
<evidence type="ECO:0000313" key="12">
    <source>
        <dbReference type="EMBL" id="BDG07125.1"/>
    </source>
</evidence>
<feature type="transmembrane region" description="Helical" evidence="11">
    <location>
        <begin position="79"/>
        <end position="99"/>
    </location>
</feature>
<evidence type="ECO:0000256" key="6">
    <source>
        <dbReference type="ARBA" id="ARBA00022960"/>
    </source>
</evidence>
<feature type="transmembrane region" description="Helical" evidence="11">
    <location>
        <begin position="147"/>
        <end position="166"/>
    </location>
</feature>
<evidence type="ECO:0000256" key="1">
    <source>
        <dbReference type="ARBA" id="ARBA00004141"/>
    </source>
</evidence>
<comment type="function">
    <text evidence="11">Peptidoglycan polymerase that is essential for cell wall elongation.</text>
</comment>
<accession>A0ABM7X5N2</accession>
<evidence type="ECO:0000256" key="7">
    <source>
        <dbReference type="ARBA" id="ARBA00022984"/>
    </source>
</evidence>
<feature type="transmembrane region" description="Helical" evidence="11">
    <location>
        <begin position="351"/>
        <end position="372"/>
    </location>
</feature>
<gene>
    <name evidence="11 12" type="primary">rodA</name>
    <name evidence="12" type="ORF">AMPC_02380</name>
</gene>
<protein>
    <recommendedName>
        <fullName evidence="11">Peptidoglycan glycosyltransferase RodA</fullName>
        <shortName evidence="11">PGT</shortName>
        <ecNumber evidence="11">2.4.99.28</ecNumber>
    </recommendedName>
    <alternativeName>
        <fullName evidence="11">Cell elongation protein RodA</fullName>
    </alternativeName>
    <alternativeName>
        <fullName evidence="11">Cell wall polymerase</fullName>
    </alternativeName>
    <alternativeName>
        <fullName evidence="11">Peptidoglycan polymerase</fullName>
        <shortName evidence="11">PG polymerase</shortName>
    </alternativeName>
</protein>
<proteinExistence type="inferred from homology"/>
<comment type="similarity">
    <text evidence="11">Belongs to the SEDS family. MrdB/RodA subfamily.</text>
</comment>
<feature type="transmembrane region" description="Helical" evidence="11">
    <location>
        <begin position="313"/>
        <end position="331"/>
    </location>
</feature>
<dbReference type="EC" id="2.4.99.28" evidence="11"/>
<organism evidence="12 13">
    <name type="scientific">Anaeromyxobacter paludicola</name>
    <dbReference type="NCBI Taxonomy" id="2918171"/>
    <lineage>
        <taxon>Bacteria</taxon>
        <taxon>Pseudomonadati</taxon>
        <taxon>Myxococcota</taxon>
        <taxon>Myxococcia</taxon>
        <taxon>Myxococcales</taxon>
        <taxon>Cystobacterineae</taxon>
        <taxon>Anaeromyxobacteraceae</taxon>
        <taxon>Anaeromyxobacter</taxon>
    </lineage>
</organism>
<comment type="subcellular location">
    <subcellularLocation>
        <location evidence="11">Cell membrane</location>
        <topology evidence="11">Multi-pass membrane protein</topology>
    </subcellularLocation>
    <subcellularLocation>
        <location evidence="1">Membrane</location>
        <topology evidence="1">Multi-pass membrane protein</topology>
    </subcellularLocation>
</comment>
<feature type="transmembrane region" description="Helical" evidence="11">
    <location>
        <begin position="172"/>
        <end position="189"/>
    </location>
</feature>
<dbReference type="InterPro" id="IPR011923">
    <property type="entry name" value="RodA/MrdB"/>
</dbReference>
<dbReference type="InterPro" id="IPR018365">
    <property type="entry name" value="Cell_cycle_FtsW-rel_CS"/>
</dbReference>
<name>A0ABM7X5N2_9BACT</name>
<evidence type="ECO:0000313" key="13">
    <source>
        <dbReference type="Proteomes" id="UP001162734"/>
    </source>
</evidence>